<dbReference type="FunFam" id="3.30.160.60:FF:000624">
    <property type="entry name" value="zinc finger protein 697"/>
    <property type="match status" value="1"/>
</dbReference>
<evidence type="ECO:0000256" key="15">
    <source>
        <dbReference type="SAM" id="MobiDB-lite"/>
    </source>
</evidence>
<evidence type="ECO:0000256" key="5">
    <source>
        <dbReference type="ARBA" id="ARBA00022723"/>
    </source>
</evidence>
<dbReference type="InterPro" id="IPR036236">
    <property type="entry name" value="Znf_C2H2_sf"/>
</dbReference>
<feature type="domain" description="C2H2-type" evidence="16">
    <location>
        <begin position="1100"/>
        <end position="1127"/>
    </location>
</feature>
<evidence type="ECO:0000256" key="11">
    <source>
        <dbReference type="ARBA" id="ARBA00023125"/>
    </source>
</evidence>
<protein>
    <submittedName>
        <fullName evidence="18">C2H2-type zinc finger</fullName>
    </submittedName>
</protein>
<dbReference type="FunFam" id="3.30.160.60:FF:001732">
    <property type="entry name" value="Zgc:162936"/>
    <property type="match status" value="1"/>
</dbReference>
<feature type="compositionally biased region" description="Basic and acidic residues" evidence="15">
    <location>
        <begin position="1452"/>
        <end position="1464"/>
    </location>
</feature>
<dbReference type="FunFam" id="3.30.160.60:FF:000358">
    <property type="entry name" value="zinc finger protein 24"/>
    <property type="match status" value="1"/>
</dbReference>
<feature type="domain" description="C2H2-type" evidence="16">
    <location>
        <begin position="1749"/>
        <end position="1776"/>
    </location>
</feature>
<keyword evidence="6" id="KW-0677">Repeat</keyword>
<feature type="compositionally biased region" description="Acidic residues" evidence="15">
    <location>
        <begin position="2293"/>
        <end position="2324"/>
    </location>
</feature>
<feature type="domain" description="C2H2-type" evidence="16">
    <location>
        <begin position="1479"/>
        <end position="1506"/>
    </location>
</feature>
<evidence type="ECO:0000256" key="4">
    <source>
        <dbReference type="ARBA" id="ARBA00022499"/>
    </source>
</evidence>
<keyword evidence="5" id="KW-0479">Metal-binding</keyword>
<keyword evidence="8" id="KW-0862">Zinc</keyword>
<feature type="domain" description="C2H2-type" evidence="16">
    <location>
        <begin position="66"/>
        <end position="93"/>
    </location>
</feature>
<feature type="domain" description="C2H2-type" evidence="16">
    <location>
        <begin position="38"/>
        <end position="65"/>
    </location>
</feature>
<dbReference type="FunFam" id="3.30.160.60:FF:000110">
    <property type="entry name" value="Zinc finger protein-like"/>
    <property type="match status" value="1"/>
</dbReference>
<dbReference type="GO" id="GO:0005694">
    <property type="term" value="C:chromosome"/>
    <property type="evidence" value="ECO:0007669"/>
    <property type="project" value="UniProtKB-ARBA"/>
</dbReference>
<dbReference type="SMART" id="SM00355">
    <property type="entry name" value="ZnF_C2H2"/>
    <property type="match status" value="28"/>
</dbReference>
<keyword evidence="13" id="KW-0539">Nucleus</keyword>
<evidence type="ECO:0000256" key="2">
    <source>
        <dbReference type="ARBA" id="ARBA00004123"/>
    </source>
</evidence>
<dbReference type="Proteomes" id="UP001162480">
    <property type="component" value="Chromosome 2"/>
</dbReference>
<dbReference type="Gene3D" id="3.30.160.60">
    <property type="entry name" value="Classic Zinc Finger"/>
    <property type="match status" value="21"/>
</dbReference>
<keyword evidence="11" id="KW-0238">DNA-binding</keyword>
<dbReference type="PANTHER" id="PTHR23235:SF120">
    <property type="entry name" value="KRUPPEL-LIKE FACTOR 15"/>
    <property type="match status" value="1"/>
</dbReference>
<evidence type="ECO:0000259" key="17">
    <source>
        <dbReference type="PROSITE" id="PS50808"/>
    </source>
</evidence>
<dbReference type="PANTHER" id="PTHR23235">
    <property type="entry name" value="KRUEPPEL-LIKE TRANSCRIPTION FACTOR"/>
    <property type="match status" value="1"/>
</dbReference>
<gene>
    <name evidence="18" type="ORF">OCTVUL_1B010976</name>
</gene>
<feature type="domain" description="C2H2-type" evidence="16">
    <location>
        <begin position="1507"/>
        <end position="1534"/>
    </location>
</feature>
<dbReference type="FunFam" id="3.30.160.60:FF:000218">
    <property type="entry name" value="Zinc finger protein 10"/>
    <property type="match status" value="1"/>
</dbReference>
<feature type="domain" description="C2H2-type" evidence="16">
    <location>
        <begin position="1777"/>
        <end position="1804"/>
    </location>
</feature>
<dbReference type="GO" id="GO:0045893">
    <property type="term" value="P:positive regulation of DNA-templated transcription"/>
    <property type="evidence" value="ECO:0007669"/>
    <property type="project" value="UniProtKB-ARBA"/>
</dbReference>
<accession>A0AA36AL15</accession>
<feature type="domain" description="C2H2-type" evidence="16">
    <location>
        <begin position="2533"/>
        <end position="2557"/>
    </location>
</feature>
<dbReference type="FunFam" id="3.30.160.60:FF:000660">
    <property type="entry name" value="zinc finger protein 64 isoform X1"/>
    <property type="match status" value="1"/>
</dbReference>
<feature type="domain" description="C2H2-type" evidence="16">
    <location>
        <begin position="1128"/>
        <end position="1155"/>
    </location>
</feature>
<proteinExistence type="inferred from homology"/>
<feature type="domain" description="C2H2-type" evidence="16">
    <location>
        <begin position="1563"/>
        <end position="1590"/>
    </location>
</feature>
<reference evidence="18" key="1">
    <citation type="submission" date="2023-08" db="EMBL/GenBank/DDBJ databases">
        <authorList>
            <person name="Alioto T."/>
            <person name="Alioto T."/>
            <person name="Gomez Garrido J."/>
        </authorList>
    </citation>
    <scope>NUCLEOTIDE SEQUENCE</scope>
</reference>
<comment type="function">
    <text evidence="1">May be involved in transcriptional regulation.</text>
</comment>
<dbReference type="InterPro" id="IPR003656">
    <property type="entry name" value="Znf_BED"/>
</dbReference>
<keyword evidence="12" id="KW-0804">Transcription</keyword>
<dbReference type="FunFam" id="3.30.160.60:FF:000690">
    <property type="entry name" value="Zinc finger protein 354C"/>
    <property type="match status" value="1"/>
</dbReference>
<feature type="region of interest" description="Disordered" evidence="15">
    <location>
        <begin position="2291"/>
        <end position="2326"/>
    </location>
</feature>
<feature type="compositionally biased region" description="Low complexity" evidence="15">
    <location>
        <begin position="2037"/>
        <end position="2047"/>
    </location>
</feature>
<keyword evidence="9" id="KW-0832">Ubl conjugation</keyword>
<feature type="domain" description="C2H2-type" evidence="16">
    <location>
        <begin position="2237"/>
        <end position="2260"/>
    </location>
</feature>
<dbReference type="FunFam" id="3.30.160.60:FF:000139">
    <property type="entry name" value="zinc finger protein 1 homolog"/>
    <property type="match status" value="1"/>
</dbReference>
<keyword evidence="4" id="KW-1017">Isopeptide bond</keyword>
<dbReference type="GO" id="GO:0005634">
    <property type="term" value="C:nucleus"/>
    <property type="evidence" value="ECO:0007669"/>
    <property type="project" value="UniProtKB-SubCell"/>
</dbReference>
<evidence type="ECO:0000256" key="6">
    <source>
        <dbReference type="ARBA" id="ARBA00022737"/>
    </source>
</evidence>
<dbReference type="FunFam" id="3.30.160.60:FF:000634">
    <property type="entry name" value="Zinc finger X-chromosomal protein"/>
    <property type="match status" value="2"/>
</dbReference>
<feature type="domain" description="C2H2-type" evidence="16">
    <location>
        <begin position="1805"/>
        <end position="1832"/>
    </location>
</feature>
<feature type="domain" description="C2H2-type" evidence="16">
    <location>
        <begin position="94"/>
        <end position="121"/>
    </location>
</feature>
<dbReference type="PROSITE" id="PS00028">
    <property type="entry name" value="ZINC_FINGER_C2H2_1"/>
    <property type="match status" value="25"/>
</dbReference>
<comment type="subcellular location">
    <subcellularLocation>
        <location evidence="2">Nucleus</location>
    </subcellularLocation>
</comment>
<dbReference type="EMBL" id="OX597815">
    <property type="protein sequence ID" value="CAI9717984.1"/>
    <property type="molecule type" value="Genomic_DNA"/>
</dbReference>
<organism evidence="18 19">
    <name type="scientific">Octopus vulgaris</name>
    <name type="common">Common octopus</name>
    <dbReference type="NCBI Taxonomy" id="6645"/>
    <lineage>
        <taxon>Eukaryota</taxon>
        <taxon>Metazoa</taxon>
        <taxon>Spiralia</taxon>
        <taxon>Lophotrochozoa</taxon>
        <taxon>Mollusca</taxon>
        <taxon>Cephalopoda</taxon>
        <taxon>Coleoidea</taxon>
        <taxon>Octopodiformes</taxon>
        <taxon>Octopoda</taxon>
        <taxon>Incirrata</taxon>
        <taxon>Octopodidae</taxon>
        <taxon>Octopus</taxon>
    </lineage>
</organism>
<dbReference type="PROSITE" id="PS50157">
    <property type="entry name" value="ZINC_FINGER_C2H2_2"/>
    <property type="match status" value="23"/>
</dbReference>
<evidence type="ECO:0000256" key="7">
    <source>
        <dbReference type="ARBA" id="ARBA00022771"/>
    </source>
</evidence>
<evidence type="ECO:0000256" key="14">
    <source>
        <dbReference type="PROSITE-ProRule" id="PRU00042"/>
    </source>
</evidence>
<feature type="domain" description="C2H2-type" evidence="16">
    <location>
        <begin position="774"/>
        <end position="801"/>
    </location>
</feature>
<feature type="domain" description="C2H2-type" evidence="16">
    <location>
        <begin position="1156"/>
        <end position="1183"/>
    </location>
</feature>
<feature type="region of interest" description="Disordered" evidence="15">
    <location>
        <begin position="171"/>
        <end position="203"/>
    </location>
</feature>
<evidence type="ECO:0000256" key="8">
    <source>
        <dbReference type="ARBA" id="ARBA00022833"/>
    </source>
</evidence>
<evidence type="ECO:0000313" key="18">
    <source>
        <dbReference type="EMBL" id="CAI9717984.1"/>
    </source>
</evidence>
<feature type="domain" description="C2H2-type" evidence="16">
    <location>
        <begin position="2505"/>
        <end position="2532"/>
    </location>
</feature>
<name>A0AA36AL15_OCTVU</name>
<dbReference type="GO" id="GO:0000981">
    <property type="term" value="F:DNA-binding transcription factor activity, RNA polymerase II-specific"/>
    <property type="evidence" value="ECO:0007669"/>
    <property type="project" value="TreeGrafter"/>
</dbReference>
<feature type="compositionally biased region" description="Low complexity" evidence="15">
    <location>
        <begin position="868"/>
        <end position="877"/>
    </location>
</feature>
<feature type="domain" description="C2H2-type" evidence="16">
    <location>
        <begin position="802"/>
        <end position="829"/>
    </location>
</feature>
<evidence type="ECO:0000256" key="13">
    <source>
        <dbReference type="ARBA" id="ARBA00023242"/>
    </source>
</evidence>
<sequence>MIGSHVGYGNGFYHLMFGEFLKESKKVSFRAGESPRLYKCTFCTKTFNVHGNLIKHTRTHTGERPFRCYICEKAFANPSNLTRHKRLHTGDRPYICTFCQKTFRASSNLREHLKSHLGDSTFTCQHCESSFTVFAEYSLHMEEHFETASRLLFGSSTMALSSAVSQNTFEKKEKRNKTLKESSSLSYVSPEGVQEKSSSNLKSNHVERNLEKGDCKMQLDLVIPEDSNLLNSQKDLLFSVESSQNNTSCSDVSLLSSSSYQDMEVKTNANLQYSEEKDLITKVPVSKEGMEMVNYLSESFNEYKAGTCIDIVDLNKEPQIRQPPTLSEIDYQTVGSSKTNLLTGRSKEKQWNFCSTEEDQSALDISKKDLENLSENVNSGYCLDFRDESTCTLDELSHKLTQCFYCQRIFSSDDQVKDCDDSSKDHPCCGTCNKTQTGSAWLLSNSTSVKKSFKCLFCQNEFTDSIELNQHSCIMDVNDKRYNQYFKNSKSTTDCFAKDSIKTSTSFIDSCFEKVLLENQMDNALSSKDIQLDNVLNISTVQMDNIHGGKNSQLGIVQNCKNSQLDSTDGSNDIQLDSIQSSILDNFRDIQHLNALSESNKHSESSVKDLSASENFYSLIKKGNMLEERLHSTATKYLKETVNSPKSGEDSDKDSDDVIIVNDMLQTLSNNEKIIQDKDNSSGFIFDRVHSPAQNLNYDSILLYKSSKNLNSHAEIQGSENNLTNFTSTQISGKKQKETLNKKNKLSITSLVKNVSTKHDKKLKTEAVSHPKIHKCRYCDKVFTVHGNLIKHIRIHTGEKPFQCALCTAAFANPSNLTRHVRIHTGEKPYKCTYCDRSFRDSSSLMSHHQTHLKYPLKNFSRNKKPSKNASAKPSPKINHKQKKNVDEKIEKTLSSSKVNFDSNNAKLFWPQELSSMHTKGNDGLNKRRKNNQLETVDLDSFSDAESNEREVAAGSDKLIPDKIKMYKSNSSSSSTTTTITTNVTTATAGGNENSVKLNGSQRPGGLSTRLNNYSPILIECHSETTEDLKNGNGNNSNGFKADEILKQSDFNGSTKIINSTSLDAADKKKCSRAQNNSVVLKSTDLNGDKNVKSKGRRLHTCIYCSKSFTVHSNLIKHIRIHTGEKPFKCQLCEKAFANPSNMTRHLRVHTIEPSYKCTACPRTFRAPNNLKVHMSLHTQSSTVQKVCFICQAVYARKKELVNHLKIHTTMENTDYSNDYNSDSNECLSISLPSPQTSNPQSIQFPFIKQGFMQKTQSGCNSSQHDGVVEVSKVNVASNSLDLASLNLKNIPSNKSSSKLSGPSVKLHNSDSLEVNPMVKKVFSEGFPQSDEFCELPENLNESDAENEHFLSQSPRPGLTVMDSNDNSKASYSDVCVENVDDEESKIYNESPVKLSKSEQVILIEERFSKEDFLTLPYGNSHIEVENVSSNCNSPYKSEEINVNIQSLSSENEMHNSSDFEMKSTKRKATKRKTHRKQHSCKFCGRGFPSRCNLIKHIRTHTGEKPFRCKCCRASFANPSNLTRHVRTHTGEKPYPCPHCPKSFRASSTLKHHIYTHAKCNSYKCRFCSKVYSIFSKFKLHLLTHSKSSAKSKCIVEDHSIPSQAFLPPVSKSVDKKIPKKIPENASDPSESSHHINRYLLDQELQPSQASFIKNEEVLGFKNSKEIAFSDEVEISAAHNDLSKNSLDHYSFFSENAVSSYAGKRTGAKKQKRRAKTNSIELNEAENRSSFWSQFPSETSTPRKRKAIHKCNYCEKAFTVSSNLRKHVRTHTGEKPFMCRFCSRPFANPSNLIRHERIHTGEKPYICNFCPQHFAASSSLKEHIKRHTAVSGNDDSLLLADIDIPTSYGRKQSAVSVVTENDLLHDKTAELSANIKYENDYSESEQEIIDDCLNVNTCALESTECSSAETEKNKESPNIIHSVLNPLTVVSDNNLAIENIKQVRYKDGQINGENLAEDVSSVSLTLHQGLKDTEKSIKFEEEQENSSCHPDKGSKNLSNVNDNSDISNSDCIITSMDAYSDGPSGMADRNFADSFHNNSNTNNNNRNKTVPFQNSSSQKSCSEELYICKYGCKTFGTYKELISHLQSHCEMKDTQADFGEEEDMNRVDSLEENTENSKGDSQVLKLFLCEYGCGTYFTVDELRRHSLEVHNKPATIKNQEDRFDSESCGSNNSILKVKSPYKCSYCTKVFSIRSQLTKHIRIHTGETPHCCHYCGAGFANPSNLTRHIRTHTGEKPYSCPSCKKAFGSSSNMKEHMKTHSKLSLYNCKFCPQKFSLFQSFQQHMKCHSNVNELTDDDDNDADNNNNDDDDDDDGGNGGDDDDDDEKHLNTQTVIYVEELDNINEQLADESAIVASNILNLEQQNESTEGNYQVPTAENMNLQSKEICYFGDLEEELKNLDAPIYTHKKPNSSRHRKRSNKSEDHIINLVDFSLSDYADGSKESPTSSKSQSHQDRKYTRNAPPKRTHITKARSLPPYVCKYCQKLFTIRSNLIKHIRTHTGERPFKCHLCEAAFANPSNLTRHVRTHTGEKPYLCLCCSKTFRASSNLKVHLRVHCS</sequence>
<dbReference type="FunFam" id="3.30.160.60:FF:001004">
    <property type="entry name" value="Zinc finger protein 426"/>
    <property type="match status" value="1"/>
</dbReference>
<feature type="region of interest" description="Disordered" evidence="15">
    <location>
        <begin position="854"/>
        <end position="886"/>
    </location>
</feature>
<feature type="domain" description="C2H2-type" evidence="16">
    <location>
        <begin position="2181"/>
        <end position="2208"/>
    </location>
</feature>
<feature type="domain" description="C2H2-type" evidence="16">
    <location>
        <begin position="2209"/>
        <end position="2236"/>
    </location>
</feature>
<feature type="domain" description="C2H2-type" evidence="16">
    <location>
        <begin position="2265"/>
        <end position="2292"/>
    </location>
</feature>
<dbReference type="GO" id="GO:0000978">
    <property type="term" value="F:RNA polymerase II cis-regulatory region sequence-specific DNA binding"/>
    <property type="evidence" value="ECO:0007669"/>
    <property type="project" value="TreeGrafter"/>
</dbReference>
<feature type="domain" description="BED-type" evidence="17">
    <location>
        <begin position="1726"/>
        <end position="1771"/>
    </location>
</feature>
<feature type="region of interest" description="Disordered" evidence="15">
    <location>
        <begin position="1344"/>
        <end position="1367"/>
    </location>
</feature>
<dbReference type="SUPFAM" id="SSF57667">
    <property type="entry name" value="beta-beta-alpha zinc fingers"/>
    <property type="match status" value="14"/>
</dbReference>
<dbReference type="FunFam" id="3.30.160.60:FF:000325">
    <property type="entry name" value="ZFP90 zinc finger protein"/>
    <property type="match status" value="3"/>
</dbReference>
<dbReference type="PROSITE" id="PS50808">
    <property type="entry name" value="ZF_BED"/>
    <property type="match status" value="1"/>
</dbReference>
<evidence type="ECO:0000256" key="1">
    <source>
        <dbReference type="ARBA" id="ARBA00003767"/>
    </source>
</evidence>
<evidence type="ECO:0000256" key="9">
    <source>
        <dbReference type="ARBA" id="ARBA00022843"/>
    </source>
</evidence>
<keyword evidence="19" id="KW-1185">Reference proteome</keyword>
<feature type="compositionally biased region" description="Basic and acidic residues" evidence="15">
    <location>
        <begin position="171"/>
        <end position="180"/>
    </location>
</feature>
<keyword evidence="10" id="KW-0805">Transcription regulation</keyword>
<evidence type="ECO:0000313" key="19">
    <source>
        <dbReference type="Proteomes" id="UP001162480"/>
    </source>
</evidence>
<keyword evidence="7 14" id="KW-0863">Zinc-finger</keyword>
<comment type="similarity">
    <text evidence="3">Belongs to the krueppel C2H2-type zinc-finger protein family.</text>
</comment>
<dbReference type="FunFam" id="3.30.160.60:FF:002343">
    <property type="entry name" value="Zinc finger protein 33A"/>
    <property type="match status" value="2"/>
</dbReference>
<dbReference type="Pfam" id="PF00096">
    <property type="entry name" value="zf-C2H2"/>
    <property type="match status" value="17"/>
</dbReference>
<feature type="domain" description="C2H2-type" evidence="16">
    <location>
        <begin position="2477"/>
        <end position="2504"/>
    </location>
</feature>
<dbReference type="SMART" id="SM00614">
    <property type="entry name" value="ZnF_BED"/>
    <property type="match status" value="5"/>
</dbReference>
<evidence type="ECO:0000256" key="10">
    <source>
        <dbReference type="ARBA" id="ARBA00023015"/>
    </source>
</evidence>
<feature type="domain" description="C2H2-type" evidence="16">
    <location>
        <begin position="1535"/>
        <end position="1562"/>
    </location>
</feature>
<evidence type="ECO:0000259" key="16">
    <source>
        <dbReference type="PROSITE" id="PS50157"/>
    </source>
</evidence>
<feature type="region of interest" description="Disordered" evidence="15">
    <location>
        <begin position="1979"/>
        <end position="2001"/>
    </location>
</feature>
<feature type="domain" description="C2H2-type" evidence="16">
    <location>
        <begin position="830"/>
        <end position="852"/>
    </location>
</feature>
<dbReference type="GO" id="GO:0008270">
    <property type="term" value="F:zinc ion binding"/>
    <property type="evidence" value="ECO:0007669"/>
    <property type="project" value="UniProtKB-KW"/>
</dbReference>
<dbReference type="FunFam" id="3.30.160.60:FF:000065">
    <property type="entry name" value="B-cell CLL/lymphoma 6, member B"/>
    <property type="match status" value="2"/>
</dbReference>
<feature type="region of interest" description="Disordered" evidence="15">
    <location>
        <begin position="2437"/>
        <end position="2467"/>
    </location>
</feature>
<evidence type="ECO:0000256" key="12">
    <source>
        <dbReference type="ARBA" id="ARBA00023163"/>
    </source>
</evidence>
<feature type="region of interest" description="Disordered" evidence="15">
    <location>
        <begin position="1450"/>
        <end position="1472"/>
    </location>
</feature>
<evidence type="ECO:0000256" key="3">
    <source>
        <dbReference type="ARBA" id="ARBA00006991"/>
    </source>
</evidence>
<dbReference type="InterPro" id="IPR013087">
    <property type="entry name" value="Znf_C2H2_type"/>
</dbReference>
<feature type="region of interest" description="Disordered" evidence="15">
    <location>
        <begin position="2029"/>
        <end position="2056"/>
    </location>
</feature>